<dbReference type="KEGG" id="shp:Sput200_3956"/>
<evidence type="ECO:0000313" key="1">
    <source>
        <dbReference type="EMBL" id="ADV56075.1"/>
    </source>
</evidence>
<organism evidence="2 3">
    <name type="scientific">Shewanella putrefaciens (strain 200)</name>
    <dbReference type="NCBI Taxonomy" id="399804"/>
    <lineage>
        <taxon>Bacteria</taxon>
        <taxon>Pseudomonadati</taxon>
        <taxon>Pseudomonadota</taxon>
        <taxon>Gammaproteobacteria</taxon>
        <taxon>Alteromonadales</taxon>
        <taxon>Shewanellaceae</taxon>
        <taxon>Shewanella</taxon>
    </lineage>
</organism>
<dbReference type="EMBL" id="CP002457">
    <property type="protein sequence ID" value="ADV56075.1"/>
    <property type="molecule type" value="Genomic_DNA"/>
</dbReference>
<sequence>MARKTRKKALLFALEATYGVDAIDAGAPVAVLGRDVKIVPMAGDNTELKYDDGKLGNSPELATEVYATVEFSVDLAGSGSATLAPAWAPLVQACARDITPGASSVVMAINEDSTASLTMYMNYHGVLHALLGARGTFKLSAKAKELPSIMFTFTGLFVPVTAAAMPATNFAAWKKPEPVGVKHSAFSLAGAPAKLISFEYDQANSVTYAEYVGFEEVLITDFKPSGKIIIEAASLADFDPFALAANNTEVAMEFSHGSALNQVVWSSSRISLGRPEYGDQDGTLTYEIPFKPISTIDLLTTK</sequence>
<dbReference type="PATRIC" id="fig|399804.5.peg.3826"/>
<dbReference type="InterPro" id="IPR044000">
    <property type="entry name" value="Phage_tube_2"/>
</dbReference>
<accession>E6XHP0</accession>
<dbReference type="AlphaFoldDB" id="E6XHP0"/>
<proteinExistence type="predicted"/>
<dbReference type="EMBL" id="CP002457">
    <property type="protein sequence ID" value="ADV56315.1"/>
    <property type="molecule type" value="Genomic_DNA"/>
</dbReference>
<evidence type="ECO:0000313" key="3">
    <source>
        <dbReference type="Proteomes" id="UP000008209"/>
    </source>
</evidence>
<gene>
    <name evidence="1" type="ordered locus">Sput200_3696</name>
    <name evidence="2" type="ordered locus">Sput200_3956</name>
</gene>
<reference evidence="2 3" key="1">
    <citation type="submission" date="2011-01" db="EMBL/GenBank/DDBJ databases">
        <title>Complete sequence of Shewanella putrefaciens 200.</title>
        <authorList>
            <consortium name="US DOE Joint Genome Institute"/>
            <person name="Lucas S."/>
            <person name="Copeland A."/>
            <person name="Lapidus A."/>
            <person name="Cheng J.-F."/>
            <person name="Bruce D."/>
            <person name="Goodwin L."/>
            <person name="Pitluck S."/>
            <person name="Munk A.C."/>
            <person name="Detter J.C."/>
            <person name="Han C."/>
            <person name="Tapia R."/>
            <person name="Land M."/>
            <person name="Hauser L."/>
            <person name="Chang Y.-J."/>
            <person name="Jeffries C."/>
            <person name="Kyrpides N."/>
            <person name="Ivanova N."/>
            <person name="Mikhailova N."/>
            <person name="Kolker E."/>
            <person name="Lawrence C."/>
            <person name="McCue L.A."/>
            <person name="DiChristina T."/>
            <person name="Nealson K."/>
            <person name="Fredrickson J.K."/>
            <person name="Woyke T."/>
        </authorList>
    </citation>
    <scope>NUCLEOTIDE SEQUENCE [LARGE SCALE GENOMIC DNA]</scope>
    <source>
        <strain evidence="2 3">200</strain>
    </source>
</reference>
<dbReference type="OrthoDB" id="6147138at2"/>
<dbReference type="HOGENOM" id="CLU_075043_0_0_6"/>
<protein>
    <submittedName>
        <fullName evidence="2">Uncharacterized protein</fullName>
    </submittedName>
</protein>
<dbReference type="Proteomes" id="UP000008209">
    <property type="component" value="Chromosome"/>
</dbReference>
<evidence type="ECO:0000313" key="2">
    <source>
        <dbReference type="EMBL" id="ADV56315.1"/>
    </source>
</evidence>
<dbReference type="Pfam" id="PF18906">
    <property type="entry name" value="Phage_tube_2"/>
    <property type="match status" value="1"/>
</dbReference>
<dbReference type="KEGG" id="shp:Sput200_3696"/>
<name>E6XHP0_SHEP2</name>